<evidence type="ECO:0000256" key="4">
    <source>
        <dbReference type="ARBA" id="ARBA00023136"/>
    </source>
</evidence>
<dbReference type="AlphaFoldDB" id="A0A927C8J7"/>
<protein>
    <submittedName>
        <fullName evidence="7">Phage holin family protein</fullName>
    </submittedName>
</protein>
<name>A0A927C8J7_9BACL</name>
<keyword evidence="3 6" id="KW-1133">Transmembrane helix</keyword>
<sequence>MQASINATVGVVGAAVTYMFGGWSELVNVFLLLIAVDYVTGIAASIKSSEGLCSTKGFWGIWKKGLMLIIVTVGHRFDLLLGTDLFMVGFMYFYISNELLSITENCGKLGFPLPGRLRKLIHVLREKGIDKEEDPK</sequence>
<evidence type="ECO:0000256" key="3">
    <source>
        <dbReference type="ARBA" id="ARBA00022989"/>
    </source>
</evidence>
<accession>A0A927C8J7</accession>
<dbReference type="EMBL" id="JACXJA010000017">
    <property type="protein sequence ID" value="MBD2863145.1"/>
    <property type="molecule type" value="Genomic_DNA"/>
</dbReference>
<keyword evidence="8" id="KW-1185">Reference proteome</keyword>
<feature type="transmembrane region" description="Helical" evidence="6">
    <location>
        <begin position="66"/>
        <end position="95"/>
    </location>
</feature>
<reference evidence="7" key="1">
    <citation type="submission" date="2020-09" db="EMBL/GenBank/DDBJ databases">
        <title>A novel bacterium of genus Paenibacillus, isolated from South China Sea.</title>
        <authorList>
            <person name="Huang H."/>
            <person name="Mo K."/>
            <person name="Hu Y."/>
        </authorList>
    </citation>
    <scope>NUCLEOTIDE SEQUENCE</scope>
    <source>
        <strain evidence="7">IB182363</strain>
    </source>
</reference>
<organism evidence="7 8">
    <name type="scientific">Paenibacillus oceani</name>
    <dbReference type="NCBI Taxonomy" id="2772510"/>
    <lineage>
        <taxon>Bacteria</taxon>
        <taxon>Bacillati</taxon>
        <taxon>Bacillota</taxon>
        <taxon>Bacilli</taxon>
        <taxon>Bacillales</taxon>
        <taxon>Paenibacillaceae</taxon>
        <taxon>Paenibacillus</taxon>
    </lineage>
</organism>
<keyword evidence="2 6" id="KW-0812">Transmembrane</keyword>
<comment type="subcellular location">
    <subcellularLocation>
        <location evidence="1">Membrane</location>
        <topology evidence="1">Multi-pass membrane protein</topology>
    </subcellularLocation>
</comment>
<proteinExistence type="inferred from homology"/>
<evidence type="ECO:0000256" key="5">
    <source>
        <dbReference type="ARBA" id="ARBA00023600"/>
    </source>
</evidence>
<gene>
    <name evidence="7" type="ORF">IDH45_14225</name>
</gene>
<dbReference type="Proteomes" id="UP000639396">
    <property type="component" value="Unassembled WGS sequence"/>
</dbReference>
<dbReference type="GO" id="GO:0016020">
    <property type="term" value="C:membrane"/>
    <property type="evidence" value="ECO:0007669"/>
    <property type="project" value="UniProtKB-SubCell"/>
</dbReference>
<evidence type="ECO:0000313" key="8">
    <source>
        <dbReference type="Proteomes" id="UP000639396"/>
    </source>
</evidence>
<dbReference type="InterPro" id="IPR006480">
    <property type="entry name" value="Phage_holin_4_1"/>
</dbReference>
<comment type="caution">
    <text evidence="7">The sequence shown here is derived from an EMBL/GenBank/DDBJ whole genome shotgun (WGS) entry which is preliminary data.</text>
</comment>
<evidence type="ECO:0000256" key="2">
    <source>
        <dbReference type="ARBA" id="ARBA00022692"/>
    </source>
</evidence>
<evidence type="ECO:0000256" key="1">
    <source>
        <dbReference type="ARBA" id="ARBA00004141"/>
    </source>
</evidence>
<evidence type="ECO:0000313" key="7">
    <source>
        <dbReference type="EMBL" id="MBD2863145.1"/>
    </source>
</evidence>
<evidence type="ECO:0000256" key="6">
    <source>
        <dbReference type="SAM" id="Phobius"/>
    </source>
</evidence>
<dbReference type="Pfam" id="PF05105">
    <property type="entry name" value="Phage_holin_4_1"/>
    <property type="match status" value="1"/>
</dbReference>
<dbReference type="NCBIfam" id="TIGR01593">
    <property type="entry name" value="holin_tox_secr"/>
    <property type="match status" value="1"/>
</dbReference>
<comment type="similarity">
    <text evidence="5">Belongs to the bacteriophage holin family. Cp-1 holin subfamily.</text>
</comment>
<keyword evidence="4 6" id="KW-0472">Membrane</keyword>